<comment type="catalytic activity">
    <reaction evidence="6 8">
        <text>hydrogencarbonate + H(+) = CO2 + H2O</text>
        <dbReference type="Rhea" id="RHEA:10748"/>
        <dbReference type="ChEBI" id="CHEBI:15377"/>
        <dbReference type="ChEBI" id="CHEBI:15378"/>
        <dbReference type="ChEBI" id="CHEBI:16526"/>
        <dbReference type="ChEBI" id="CHEBI:17544"/>
        <dbReference type="EC" id="4.2.1.1"/>
    </reaction>
</comment>
<dbReference type="CDD" id="cd00883">
    <property type="entry name" value="beta_CA_cladeA"/>
    <property type="match status" value="1"/>
</dbReference>
<evidence type="ECO:0000256" key="5">
    <source>
        <dbReference type="ARBA" id="ARBA00023239"/>
    </source>
</evidence>
<evidence type="ECO:0000256" key="6">
    <source>
        <dbReference type="ARBA" id="ARBA00048348"/>
    </source>
</evidence>
<name>A0AAV1IIT1_9CHLO</name>
<dbReference type="Pfam" id="PF00484">
    <property type="entry name" value="Pro_CA"/>
    <property type="match status" value="1"/>
</dbReference>
<feature type="binding site" evidence="7">
    <location>
        <position position="99"/>
    </location>
    <ligand>
        <name>Zn(2+)</name>
        <dbReference type="ChEBI" id="CHEBI:29105"/>
    </ligand>
</feature>
<evidence type="ECO:0000256" key="2">
    <source>
        <dbReference type="ARBA" id="ARBA00012925"/>
    </source>
</evidence>
<comment type="function">
    <text evidence="8">Reversible hydration of carbon dioxide.</text>
</comment>
<reference evidence="9 10" key="1">
    <citation type="submission" date="2023-10" db="EMBL/GenBank/DDBJ databases">
        <authorList>
            <person name="Maclean D."/>
            <person name="Macfadyen A."/>
        </authorList>
    </citation>
    <scope>NUCLEOTIDE SEQUENCE [LARGE SCALE GENOMIC DNA]</scope>
</reference>
<keyword evidence="10" id="KW-1185">Reference proteome</keyword>
<dbReference type="Gene3D" id="3.40.1050.10">
    <property type="entry name" value="Carbonic anhydrase"/>
    <property type="match status" value="1"/>
</dbReference>
<organism evidence="9 10">
    <name type="scientific">Coccomyxa viridis</name>
    <dbReference type="NCBI Taxonomy" id="1274662"/>
    <lineage>
        <taxon>Eukaryota</taxon>
        <taxon>Viridiplantae</taxon>
        <taxon>Chlorophyta</taxon>
        <taxon>core chlorophytes</taxon>
        <taxon>Trebouxiophyceae</taxon>
        <taxon>Trebouxiophyceae incertae sedis</taxon>
        <taxon>Coccomyxaceae</taxon>
        <taxon>Coccomyxa</taxon>
    </lineage>
</organism>
<dbReference type="GO" id="GO:0004089">
    <property type="term" value="F:carbonate dehydratase activity"/>
    <property type="evidence" value="ECO:0007669"/>
    <property type="project" value="UniProtKB-UniRule"/>
</dbReference>
<dbReference type="PANTHER" id="PTHR11002:SF76">
    <property type="entry name" value="CARBONIC ANHYDRASE"/>
    <property type="match status" value="1"/>
</dbReference>
<dbReference type="Proteomes" id="UP001314263">
    <property type="component" value="Unassembled WGS sequence"/>
</dbReference>
<dbReference type="EMBL" id="CAUYUE010000013">
    <property type="protein sequence ID" value="CAK0785899.1"/>
    <property type="molecule type" value="Genomic_DNA"/>
</dbReference>
<evidence type="ECO:0000256" key="3">
    <source>
        <dbReference type="ARBA" id="ARBA00022723"/>
    </source>
</evidence>
<feature type="binding site" evidence="7">
    <location>
        <position position="46"/>
    </location>
    <ligand>
        <name>Zn(2+)</name>
        <dbReference type="ChEBI" id="CHEBI:29105"/>
    </ligand>
</feature>
<dbReference type="GO" id="GO:0008270">
    <property type="term" value="F:zinc ion binding"/>
    <property type="evidence" value="ECO:0007669"/>
    <property type="project" value="UniProtKB-UniRule"/>
</dbReference>
<keyword evidence="3 7" id="KW-0479">Metal-binding</keyword>
<comment type="similarity">
    <text evidence="1 8">Belongs to the beta-class carbonic anhydrase family.</text>
</comment>
<proteinExistence type="inferred from homology"/>
<feature type="binding site" evidence="7">
    <location>
        <position position="102"/>
    </location>
    <ligand>
        <name>Zn(2+)</name>
        <dbReference type="ChEBI" id="CHEBI:29105"/>
    </ligand>
</feature>
<evidence type="ECO:0000256" key="7">
    <source>
        <dbReference type="PIRSR" id="PIRSR601765-1"/>
    </source>
</evidence>
<evidence type="ECO:0000256" key="4">
    <source>
        <dbReference type="ARBA" id="ARBA00022833"/>
    </source>
</evidence>
<dbReference type="SUPFAM" id="SSF53056">
    <property type="entry name" value="beta-carbonic anhydrase, cab"/>
    <property type="match status" value="1"/>
</dbReference>
<dbReference type="AlphaFoldDB" id="A0AAV1IIT1"/>
<evidence type="ECO:0000313" key="10">
    <source>
        <dbReference type="Proteomes" id="UP001314263"/>
    </source>
</evidence>
<dbReference type="SMART" id="SM00947">
    <property type="entry name" value="Pro_CA"/>
    <property type="match status" value="1"/>
</dbReference>
<evidence type="ECO:0000256" key="1">
    <source>
        <dbReference type="ARBA" id="ARBA00006217"/>
    </source>
</evidence>
<protein>
    <recommendedName>
        <fullName evidence="2 8">Carbonic anhydrase</fullName>
        <ecNumber evidence="2 8">4.2.1.1</ecNumber>
    </recommendedName>
    <alternativeName>
        <fullName evidence="8">Carbonate dehydratase</fullName>
    </alternativeName>
</protein>
<evidence type="ECO:0000256" key="8">
    <source>
        <dbReference type="RuleBase" id="RU003956"/>
    </source>
</evidence>
<comment type="cofactor">
    <cofactor evidence="7">
        <name>Zn(2+)</name>
        <dbReference type="ChEBI" id="CHEBI:29105"/>
    </cofactor>
    <text evidence="7">Binds 1 zinc ion per subunit.</text>
</comment>
<dbReference type="PROSITE" id="PS00704">
    <property type="entry name" value="PROK_CO2_ANHYDRASE_1"/>
    <property type="match status" value="1"/>
</dbReference>
<dbReference type="InterPro" id="IPR036874">
    <property type="entry name" value="Carbonic_anhydrase_sf"/>
</dbReference>
<sequence length="212" mass="22778">MASSSISHLLENNKKWSEACCSKDSDYFSKWATSQSPEYFYIGCADSRVSPDMAMDLPPGSIFVHRNLGGLVNHKDLNAMSCLEYALVLGVKHVIVSGHYNCGACKGGLLWGPTDGPPLTAATVADVKAVKEMNAAQLEGLPQDQAWDKLVELNTMNGVKNACTSMPVGNAWKEGKKVAVHGVVYNPADGKLKEICEPITGPEGLKSLTDTY</sequence>
<comment type="caution">
    <text evidence="9">The sequence shown here is derived from an EMBL/GenBank/DDBJ whole genome shotgun (WGS) entry which is preliminary data.</text>
</comment>
<dbReference type="GO" id="GO:0015976">
    <property type="term" value="P:carbon utilization"/>
    <property type="evidence" value="ECO:0007669"/>
    <property type="project" value="InterPro"/>
</dbReference>
<accession>A0AAV1IIT1</accession>
<keyword evidence="4 7" id="KW-0862">Zinc</keyword>
<feature type="binding site" evidence="7">
    <location>
        <position position="44"/>
    </location>
    <ligand>
        <name>Zn(2+)</name>
        <dbReference type="ChEBI" id="CHEBI:29105"/>
    </ligand>
</feature>
<dbReference type="InterPro" id="IPR001765">
    <property type="entry name" value="Carbonic_anhydrase"/>
</dbReference>
<dbReference type="InterPro" id="IPR015892">
    <property type="entry name" value="Carbonic_anhydrase_CS"/>
</dbReference>
<dbReference type="EC" id="4.2.1.1" evidence="2 8"/>
<keyword evidence="5 8" id="KW-0456">Lyase</keyword>
<gene>
    <name evidence="9" type="ORF">CVIRNUC_009112</name>
</gene>
<dbReference type="PANTHER" id="PTHR11002">
    <property type="entry name" value="CARBONIC ANHYDRASE"/>
    <property type="match status" value="1"/>
</dbReference>
<evidence type="ECO:0000313" key="9">
    <source>
        <dbReference type="EMBL" id="CAK0785899.1"/>
    </source>
</evidence>